<dbReference type="AlphaFoldDB" id="A0A975JCF0"/>
<evidence type="ECO:0000313" key="2">
    <source>
        <dbReference type="Proteomes" id="UP000683291"/>
    </source>
</evidence>
<reference evidence="1" key="1">
    <citation type="submission" date="2021-04" db="EMBL/GenBank/DDBJ databases">
        <title>Complete genome sequence for Sulfitobacter sp. strain JK7-1.</title>
        <authorList>
            <person name="Park S.-J."/>
        </authorList>
    </citation>
    <scope>NUCLEOTIDE SEQUENCE</scope>
    <source>
        <strain evidence="1">JK7-1</strain>
    </source>
</reference>
<proteinExistence type="predicted"/>
<organism evidence="1 2">
    <name type="scientific">Sulfitobacter albidus</name>
    <dbReference type="NCBI Taxonomy" id="2829501"/>
    <lineage>
        <taxon>Bacteria</taxon>
        <taxon>Pseudomonadati</taxon>
        <taxon>Pseudomonadota</taxon>
        <taxon>Alphaproteobacteria</taxon>
        <taxon>Rhodobacterales</taxon>
        <taxon>Roseobacteraceae</taxon>
        <taxon>Sulfitobacter</taxon>
    </lineage>
</organism>
<protein>
    <submittedName>
        <fullName evidence="1">Uncharacterized protein</fullName>
    </submittedName>
</protein>
<keyword evidence="2" id="KW-1185">Reference proteome</keyword>
<evidence type="ECO:0000313" key="1">
    <source>
        <dbReference type="EMBL" id="QUJ75777.1"/>
    </source>
</evidence>
<dbReference type="Proteomes" id="UP000683291">
    <property type="component" value="Chromosome 1"/>
</dbReference>
<dbReference type="RefSeq" id="WP_212703978.1">
    <property type="nucleotide sequence ID" value="NZ_CP073581.1"/>
</dbReference>
<sequence>MDIFLPQGFTPDKARPRVSAANRHRQLHVDAGGILLAVLRSWSRGFVTASEGTPALTGLVSVFDGSELLYSGVITGSHAVGDERHYAVRRAGRPDLAAREAMDPVQHASR</sequence>
<gene>
    <name evidence="1" type="ORF">KDD17_12575</name>
</gene>
<dbReference type="KEGG" id="sual:KDD17_12575"/>
<accession>A0A975JCF0</accession>
<name>A0A975JCF0_9RHOB</name>
<dbReference type="EMBL" id="CP073581">
    <property type="protein sequence ID" value="QUJ75777.1"/>
    <property type="molecule type" value="Genomic_DNA"/>
</dbReference>